<dbReference type="EMBL" id="JH159153">
    <property type="protein sequence ID" value="EGZ21030.1"/>
    <property type="molecule type" value="Genomic_DNA"/>
</dbReference>
<dbReference type="InParanoid" id="G4Z6X6"/>
<evidence type="ECO:0000313" key="1">
    <source>
        <dbReference type="EMBL" id="EGZ21030.1"/>
    </source>
</evidence>
<dbReference type="Proteomes" id="UP000002640">
    <property type="component" value="Unassembled WGS sequence"/>
</dbReference>
<dbReference type="Pfam" id="PF14223">
    <property type="entry name" value="Retrotran_gag_2"/>
    <property type="match status" value="1"/>
</dbReference>
<accession>G4Z6X6</accession>
<evidence type="ECO:0000313" key="2">
    <source>
        <dbReference type="Proteomes" id="UP000002640"/>
    </source>
</evidence>
<keyword evidence="2" id="KW-1185">Reference proteome</keyword>
<name>G4Z6X6_PHYSP</name>
<dbReference type="GeneID" id="20645881"/>
<dbReference type="AlphaFoldDB" id="G4Z6X6"/>
<reference evidence="1 2" key="1">
    <citation type="journal article" date="2006" name="Science">
        <title>Phytophthora genome sequences uncover evolutionary origins and mechanisms of pathogenesis.</title>
        <authorList>
            <person name="Tyler B.M."/>
            <person name="Tripathy S."/>
            <person name="Zhang X."/>
            <person name="Dehal P."/>
            <person name="Jiang R.H."/>
            <person name="Aerts A."/>
            <person name="Arredondo F.D."/>
            <person name="Baxter L."/>
            <person name="Bensasson D."/>
            <person name="Beynon J.L."/>
            <person name="Chapman J."/>
            <person name="Damasceno C.M."/>
            <person name="Dorrance A.E."/>
            <person name="Dou D."/>
            <person name="Dickerman A.W."/>
            <person name="Dubchak I.L."/>
            <person name="Garbelotto M."/>
            <person name="Gijzen M."/>
            <person name="Gordon S.G."/>
            <person name="Govers F."/>
            <person name="Grunwald N.J."/>
            <person name="Huang W."/>
            <person name="Ivors K.L."/>
            <person name="Jones R.W."/>
            <person name="Kamoun S."/>
            <person name="Krampis K."/>
            <person name="Lamour K.H."/>
            <person name="Lee M.K."/>
            <person name="McDonald W.H."/>
            <person name="Medina M."/>
            <person name="Meijer H.J."/>
            <person name="Nordberg E.K."/>
            <person name="Maclean D.J."/>
            <person name="Ospina-Giraldo M.D."/>
            <person name="Morris P.F."/>
            <person name="Phuntumart V."/>
            <person name="Putnam N.H."/>
            <person name="Rash S."/>
            <person name="Rose J.K."/>
            <person name="Sakihama Y."/>
            <person name="Salamov A.A."/>
            <person name="Savidor A."/>
            <person name="Scheuring C.F."/>
            <person name="Smith B.M."/>
            <person name="Sobral B.W."/>
            <person name="Terry A."/>
            <person name="Torto-Alalibo T.A."/>
            <person name="Win J."/>
            <person name="Xu Z."/>
            <person name="Zhang H."/>
            <person name="Grigoriev I.V."/>
            <person name="Rokhsar D.S."/>
            <person name="Boore J.L."/>
        </authorList>
    </citation>
    <scope>NUCLEOTIDE SEQUENCE [LARGE SCALE GENOMIC DNA]</scope>
    <source>
        <strain evidence="1 2">P6497</strain>
    </source>
</reference>
<organism evidence="1 2">
    <name type="scientific">Phytophthora sojae (strain P6497)</name>
    <name type="common">Soybean stem and root rot agent</name>
    <name type="synonym">Phytophthora megasperma f. sp. glycines</name>
    <dbReference type="NCBI Taxonomy" id="1094619"/>
    <lineage>
        <taxon>Eukaryota</taxon>
        <taxon>Sar</taxon>
        <taxon>Stramenopiles</taxon>
        <taxon>Oomycota</taxon>
        <taxon>Peronosporomycetes</taxon>
        <taxon>Peronosporales</taxon>
        <taxon>Peronosporaceae</taxon>
        <taxon>Phytophthora</taxon>
    </lineage>
</organism>
<protein>
    <submittedName>
        <fullName evidence="1">Uncharacterized protein</fullName>
    </submittedName>
</protein>
<dbReference type="RefSeq" id="XP_009523747.1">
    <property type="nucleotide sequence ID" value="XM_009525452.1"/>
</dbReference>
<dbReference type="KEGG" id="psoj:PHYSODRAFT_329070"/>
<proteinExistence type="predicted"/>
<gene>
    <name evidence="1" type="ORF">PHYSODRAFT_329070</name>
</gene>
<sequence length="253" mass="28048">MEITSPAATKTLRETFQANDLRQHLFSLALLVKSVWSVVKRKTTPTFTDTRAADEANRTTIVALNLMLLSMSANYYHAIADCEDASDNVLHHCNEALNINTKLNTIGAKMEEEDVVIICLLRSLPKRYDNGVLNLEVRATGLKMNVVIKVLTNEPIKRQGENTAPVKLKARLPRSVLSPPPAVTPTAETGARRWINGVNDDYIELAVPVECGLSTGNHFVDTWAFDNGATRIKSCDKEVGMDLDAVLVSKWFR</sequence>